<dbReference type="InterPro" id="IPR001789">
    <property type="entry name" value="Sig_transdc_resp-reg_receiver"/>
</dbReference>
<evidence type="ECO:0000256" key="5">
    <source>
        <dbReference type="PROSITE-ProRule" id="PRU00169"/>
    </source>
</evidence>
<dbReference type="Proteomes" id="UP000007488">
    <property type="component" value="Chromosome"/>
</dbReference>
<dbReference type="OrthoDB" id="1798269at2"/>
<reference evidence="8" key="2">
    <citation type="submission" date="2011-02" db="EMBL/GenBank/DDBJ databases">
        <title>The complete genome of Syntrophobotulus glycolicus DSM 8271.</title>
        <authorList>
            <person name="Lucas S."/>
            <person name="Copeland A."/>
            <person name="Lapidus A."/>
            <person name="Bruce D."/>
            <person name="Goodwin L."/>
            <person name="Pitluck S."/>
            <person name="Kyrpides N."/>
            <person name="Mavromatis K."/>
            <person name="Pagani I."/>
            <person name="Ivanova N."/>
            <person name="Mikhailova N."/>
            <person name="Chertkov O."/>
            <person name="Held B."/>
            <person name="Detter J.C."/>
            <person name="Tapia R."/>
            <person name="Han C."/>
            <person name="Land M."/>
            <person name="Hauser L."/>
            <person name="Markowitz V."/>
            <person name="Cheng J.-F."/>
            <person name="Hugenholtz P."/>
            <person name="Woyke T."/>
            <person name="Wu D."/>
            <person name="Spring S."/>
            <person name="Schroeder M."/>
            <person name="Brambilla E."/>
            <person name="Klenk H.-P."/>
            <person name="Eisen J.A."/>
        </authorList>
    </citation>
    <scope>NUCLEOTIDE SEQUENCE [LARGE SCALE GENOMIC DNA]</scope>
    <source>
        <strain evidence="8">DSM 8271 / FlGlyR</strain>
    </source>
</reference>
<protein>
    <recommendedName>
        <fullName evidence="1">Stage 0 sporulation protein A homolog</fullName>
    </recommendedName>
</protein>
<evidence type="ECO:0000256" key="2">
    <source>
        <dbReference type="ARBA" id="ARBA00022553"/>
    </source>
</evidence>
<dbReference type="Gene3D" id="3.40.50.2300">
    <property type="match status" value="1"/>
</dbReference>
<evidence type="ECO:0000256" key="1">
    <source>
        <dbReference type="ARBA" id="ARBA00018672"/>
    </source>
</evidence>
<reference evidence="7 8" key="1">
    <citation type="journal article" date="2011" name="Stand. Genomic Sci.">
        <title>Complete genome sequence of Syntrophobotulus glycolicus type strain (FlGlyR).</title>
        <authorList>
            <person name="Han C."/>
            <person name="Mwirichia R."/>
            <person name="Chertkov O."/>
            <person name="Held B."/>
            <person name="Lapidus A."/>
            <person name="Nolan M."/>
            <person name="Lucas S."/>
            <person name="Hammon N."/>
            <person name="Deshpande S."/>
            <person name="Cheng J.F."/>
            <person name="Tapia R."/>
            <person name="Goodwin L."/>
            <person name="Pitluck S."/>
            <person name="Huntemann M."/>
            <person name="Liolios K."/>
            <person name="Ivanova N."/>
            <person name="Pagani I."/>
            <person name="Mavromatis K."/>
            <person name="Ovchinikova G."/>
            <person name="Pati A."/>
            <person name="Chen A."/>
            <person name="Palaniappan K."/>
            <person name="Land M."/>
            <person name="Hauser L."/>
            <person name="Brambilla E.M."/>
            <person name="Rohde M."/>
            <person name="Spring S."/>
            <person name="Sikorski J."/>
            <person name="Goker M."/>
            <person name="Woyke T."/>
            <person name="Bristow J."/>
            <person name="Eisen J.A."/>
            <person name="Markowitz V."/>
            <person name="Hugenholtz P."/>
            <person name="Kyrpides N.C."/>
            <person name="Klenk H.P."/>
            <person name="Detter J.C."/>
        </authorList>
    </citation>
    <scope>NUCLEOTIDE SEQUENCE [LARGE SCALE GENOMIC DNA]</scope>
    <source>
        <strain evidence="8">DSM 8271 / FlGlyR</strain>
    </source>
</reference>
<dbReference type="InterPro" id="IPR011006">
    <property type="entry name" value="CheY-like_superfamily"/>
</dbReference>
<dbReference type="eggNOG" id="COG0784">
    <property type="taxonomic scope" value="Bacteria"/>
</dbReference>
<dbReference type="CDD" id="cd00156">
    <property type="entry name" value="REC"/>
    <property type="match status" value="1"/>
</dbReference>
<dbReference type="PANTHER" id="PTHR44591">
    <property type="entry name" value="STRESS RESPONSE REGULATOR PROTEIN 1"/>
    <property type="match status" value="1"/>
</dbReference>
<accession>F0T2E1</accession>
<dbReference type="InterPro" id="IPR050595">
    <property type="entry name" value="Bact_response_regulator"/>
</dbReference>
<dbReference type="SMART" id="SM00448">
    <property type="entry name" value="REC"/>
    <property type="match status" value="1"/>
</dbReference>
<dbReference type="RefSeq" id="WP_013626294.1">
    <property type="nucleotide sequence ID" value="NC_015172.1"/>
</dbReference>
<gene>
    <name evidence="7" type="ordered locus">Sgly_3306</name>
</gene>
<dbReference type="GO" id="GO:0000160">
    <property type="term" value="P:phosphorelay signal transduction system"/>
    <property type="evidence" value="ECO:0007669"/>
    <property type="project" value="UniProtKB-KW"/>
</dbReference>
<dbReference type="EMBL" id="CP002547">
    <property type="protein sequence ID" value="ADY57569.1"/>
    <property type="molecule type" value="Genomic_DNA"/>
</dbReference>
<feature type="domain" description="Response regulatory" evidence="6">
    <location>
        <begin position="3"/>
        <end position="119"/>
    </location>
</feature>
<dbReference type="PROSITE" id="PS50110">
    <property type="entry name" value="RESPONSE_REGULATORY"/>
    <property type="match status" value="1"/>
</dbReference>
<dbReference type="Pfam" id="PF00072">
    <property type="entry name" value="Response_reg"/>
    <property type="match status" value="1"/>
</dbReference>
<dbReference type="HOGENOM" id="CLU_000445_69_8_9"/>
<dbReference type="STRING" id="645991.Sgly_3306"/>
<sequence>MSRILIVDDNDGIINILKVFLTANGHEVMSAPNALAAISRLHHNPIPDFILTDYSMPLMNGCEFVGKVFEDQRYRHIPIVIMTGSIVDLIEFPKSENFCCLIKKPFILEKILNIINRHLYHSAG</sequence>
<evidence type="ECO:0000313" key="8">
    <source>
        <dbReference type="Proteomes" id="UP000007488"/>
    </source>
</evidence>
<dbReference type="AlphaFoldDB" id="F0T2E1"/>
<comment type="function">
    <text evidence="4">May play the central regulatory role in sporulation. It may be an element of the effector pathway responsible for the activation of sporulation genes in response to nutritional stress. Spo0A may act in concert with spo0H (a sigma factor) to control the expression of some genes that are critical to the sporulation process.</text>
</comment>
<evidence type="ECO:0000256" key="4">
    <source>
        <dbReference type="ARBA" id="ARBA00024867"/>
    </source>
</evidence>
<feature type="modified residue" description="4-aspartylphosphate" evidence="5">
    <location>
        <position position="53"/>
    </location>
</feature>
<proteinExistence type="predicted"/>
<evidence type="ECO:0000313" key="7">
    <source>
        <dbReference type="EMBL" id="ADY57569.1"/>
    </source>
</evidence>
<name>F0T2E1_SYNGF</name>
<evidence type="ECO:0000256" key="3">
    <source>
        <dbReference type="ARBA" id="ARBA00023012"/>
    </source>
</evidence>
<dbReference type="SUPFAM" id="SSF52172">
    <property type="entry name" value="CheY-like"/>
    <property type="match status" value="1"/>
</dbReference>
<organism evidence="7 8">
    <name type="scientific">Syntrophobotulus glycolicus (strain DSM 8271 / FlGlyR)</name>
    <dbReference type="NCBI Taxonomy" id="645991"/>
    <lineage>
        <taxon>Bacteria</taxon>
        <taxon>Bacillati</taxon>
        <taxon>Bacillota</taxon>
        <taxon>Clostridia</taxon>
        <taxon>Eubacteriales</taxon>
        <taxon>Desulfitobacteriaceae</taxon>
        <taxon>Syntrophobotulus</taxon>
    </lineage>
</organism>
<keyword evidence="2 5" id="KW-0597">Phosphoprotein</keyword>
<keyword evidence="8" id="KW-1185">Reference proteome</keyword>
<evidence type="ECO:0000259" key="6">
    <source>
        <dbReference type="PROSITE" id="PS50110"/>
    </source>
</evidence>
<keyword evidence="3" id="KW-0902">Two-component regulatory system</keyword>
<dbReference type="KEGG" id="sgy:Sgly_3306"/>
<dbReference type="PANTHER" id="PTHR44591:SF14">
    <property type="entry name" value="PROTEIN PILG"/>
    <property type="match status" value="1"/>
</dbReference>